<accession>A0A4Q0AIG0</accession>
<keyword evidence="3" id="KW-1185">Reference proteome</keyword>
<dbReference type="Proteomes" id="UP000289269">
    <property type="component" value="Unassembled WGS sequence"/>
</dbReference>
<keyword evidence="1" id="KW-0812">Transmembrane</keyword>
<keyword evidence="1" id="KW-0472">Membrane</keyword>
<reference evidence="2" key="1">
    <citation type="submission" date="2019-01" db="EMBL/GenBank/DDBJ databases">
        <title>Genomic signatures and co-occurrence patterns of the ultra-small Saccharimodia (Patescibacteria phylum) suggest a symbiotic lifestyle.</title>
        <authorList>
            <person name="Lemos L."/>
            <person name="Medeiros J."/>
            <person name="Andreote F."/>
            <person name="Fernandes G."/>
            <person name="Varani A."/>
            <person name="Oliveira G."/>
            <person name="Pylro V."/>
        </authorList>
    </citation>
    <scope>NUCLEOTIDE SEQUENCE [LARGE SCALE GENOMIC DNA]</scope>
    <source>
        <strain evidence="2">AMD01</strain>
    </source>
</reference>
<dbReference type="AlphaFoldDB" id="A0A4Q0AIG0"/>
<organism evidence="2 3">
    <name type="scientific">Candidatus Chaera renei</name>
    <dbReference type="NCBI Taxonomy" id="2506947"/>
    <lineage>
        <taxon>Bacteria</taxon>
        <taxon>Candidatus Saccharimonadota</taxon>
        <taxon>Candidatus Saccharimonadia</taxon>
        <taxon>Candidatus Saccharimonadales</taxon>
        <taxon>Candidatus Saccharimonadaceae</taxon>
        <taxon>Candidatus Chaera</taxon>
    </lineage>
</organism>
<dbReference type="EMBL" id="SCKW01000023">
    <property type="protein sequence ID" value="RWZ79002.1"/>
    <property type="molecule type" value="Genomic_DNA"/>
</dbReference>
<name>A0A4Q0AIG0_9BACT</name>
<sequence length="188" mass="20002">MEPRYLVEQPAVKSGGLNRRMLLAVAVGFIVLLLASVVIALTRANNPVGSLLARAVVRQDNLLNLAKDSQPSIRNGDLLKVNSDAILFLTSDSASLRGLLTASGLSGLPASLVRAETDQTTAQKLQEAKSSGLFDTAYRQVLSQKIDAQQALLRELAAKTKNPALKQAIDAAYGNLSNLQNQLAGLKL</sequence>
<keyword evidence="1" id="KW-1133">Transmembrane helix</keyword>
<gene>
    <name evidence="2" type="ORF">EOT04_02445</name>
</gene>
<comment type="caution">
    <text evidence="2">The sequence shown here is derived from an EMBL/GenBank/DDBJ whole genome shotgun (WGS) entry which is preliminary data.</text>
</comment>
<evidence type="ECO:0000256" key="1">
    <source>
        <dbReference type="SAM" id="Phobius"/>
    </source>
</evidence>
<evidence type="ECO:0000313" key="2">
    <source>
        <dbReference type="EMBL" id="RWZ79002.1"/>
    </source>
</evidence>
<proteinExistence type="predicted"/>
<protein>
    <submittedName>
        <fullName evidence="2">Uncharacterized protein</fullName>
    </submittedName>
</protein>
<evidence type="ECO:0000313" key="3">
    <source>
        <dbReference type="Proteomes" id="UP000289269"/>
    </source>
</evidence>
<feature type="transmembrane region" description="Helical" evidence="1">
    <location>
        <begin position="21"/>
        <end position="41"/>
    </location>
</feature>